<evidence type="ECO:0000313" key="1">
    <source>
        <dbReference type="EMBL" id="OXR39682.1"/>
    </source>
</evidence>
<accession>A0A231GSX5</accession>
<evidence type="ECO:0000313" key="2">
    <source>
        <dbReference type="Proteomes" id="UP000215506"/>
    </source>
</evidence>
<sequence>MEFHAFLRPSFQTVLTRNRTGFAAASRRPSQIDLMPSIPSWNQPRTLSTPSWIFGNTVPVSQSTPLPSESFRSRQ</sequence>
<dbReference type="AlphaFoldDB" id="A0A231GSX5"/>
<proteinExistence type="predicted"/>
<dbReference type="Proteomes" id="UP000215506">
    <property type="component" value="Unassembled WGS sequence"/>
</dbReference>
<keyword evidence="2" id="KW-1185">Reference proteome</keyword>
<comment type="caution">
    <text evidence="1">The sequence shown here is derived from an EMBL/GenBank/DDBJ whole genome shotgun (WGS) entry which is preliminary data.</text>
</comment>
<reference evidence="1 2" key="1">
    <citation type="submission" date="2017-07" db="EMBL/GenBank/DDBJ databases">
        <title>First draft Genome Sequence of Nocardia cerradoensis isolated from human infection.</title>
        <authorList>
            <person name="Carrasco G."/>
        </authorList>
    </citation>
    <scope>NUCLEOTIDE SEQUENCE [LARGE SCALE GENOMIC DNA]</scope>
    <source>
        <strain evidence="1 2">CNM20130759</strain>
    </source>
</reference>
<organism evidence="1 2">
    <name type="scientific">Nocardia cerradoensis</name>
    <dbReference type="NCBI Taxonomy" id="85688"/>
    <lineage>
        <taxon>Bacteria</taxon>
        <taxon>Bacillati</taxon>
        <taxon>Actinomycetota</taxon>
        <taxon>Actinomycetes</taxon>
        <taxon>Mycobacteriales</taxon>
        <taxon>Nocardiaceae</taxon>
        <taxon>Nocardia</taxon>
    </lineage>
</organism>
<gene>
    <name evidence="1" type="ORF">B7C42_08247</name>
</gene>
<protein>
    <submittedName>
        <fullName evidence="1">Uncharacterized protein</fullName>
    </submittedName>
</protein>
<dbReference type="EMBL" id="NGAF01000087">
    <property type="protein sequence ID" value="OXR39682.1"/>
    <property type="molecule type" value="Genomic_DNA"/>
</dbReference>
<name>A0A231GSX5_9NOCA</name>